<dbReference type="RefSeq" id="WP_379320720.1">
    <property type="nucleotide sequence ID" value="NZ_JBHTLM010000015.1"/>
</dbReference>
<dbReference type="InterPro" id="IPR008927">
    <property type="entry name" value="6-PGluconate_DH-like_C_sf"/>
</dbReference>
<dbReference type="SUPFAM" id="SSF48179">
    <property type="entry name" value="6-phosphogluconate dehydrogenase C-terminal domain-like"/>
    <property type="match status" value="1"/>
</dbReference>
<dbReference type="PANTHER" id="PTHR43491">
    <property type="entry name" value="UDP-N-ACETYL-D-MANNOSAMINE DEHYDROGENASE"/>
    <property type="match status" value="1"/>
</dbReference>
<evidence type="ECO:0000256" key="1">
    <source>
        <dbReference type="ARBA" id="ARBA00023002"/>
    </source>
</evidence>
<gene>
    <name evidence="5" type="ORF">ACFQ3W_18540</name>
</gene>
<evidence type="ECO:0000313" key="6">
    <source>
        <dbReference type="Proteomes" id="UP001597262"/>
    </source>
</evidence>
<dbReference type="SMART" id="SM00984">
    <property type="entry name" value="UDPG_MGDP_dh_C"/>
    <property type="match status" value="1"/>
</dbReference>
<dbReference type="SUPFAM" id="SSF52413">
    <property type="entry name" value="UDP-glucose/GDP-mannose dehydrogenase C-terminal domain"/>
    <property type="match status" value="1"/>
</dbReference>
<dbReference type="Pfam" id="PF00984">
    <property type="entry name" value="UDPG_MGDP_dh"/>
    <property type="match status" value="1"/>
</dbReference>
<dbReference type="InterPro" id="IPR028359">
    <property type="entry name" value="UDP_ManNAc/GlcNAc_DH"/>
</dbReference>
<dbReference type="SUPFAM" id="SSF51735">
    <property type="entry name" value="NAD(P)-binding Rossmann-fold domains"/>
    <property type="match status" value="1"/>
</dbReference>
<evidence type="ECO:0000256" key="3">
    <source>
        <dbReference type="PIRNR" id="PIRNR000124"/>
    </source>
</evidence>
<keyword evidence="6" id="KW-1185">Reference proteome</keyword>
<protein>
    <submittedName>
        <fullName evidence="5">Nucleotide sugar dehydrogenase</fullName>
    </submittedName>
</protein>
<dbReference type="InterPro" id="IPR017476">
    <property type="entry name" value="UDP-Glc/GDP-Man"/>
</dbReference>
<dbReference type="PIRSF" id="PIRSF500136">
    <property type="entry name" value="UDP_ManNAc_DH"/>
    <property type="match status" value="1"/>
</dbReference>
<sequence>MNQAKASIAVIGLGYVGLPLAALFLESGHTVYGIDVDASKIAKLKSQQSYLSDFTSKDIRAMFAGGRFHVSESFREIDRADAIIICVPTPLNAQFEPDLTYVRSAMKNVLPYLRKGHLVVLESSTYPGTTEEELLPMIQSTGLVIGQSVFLAYSPERIDPGPHQSSLQLIPKVLGGVTEKCTETAKAVYGSIFNEVVVVSSPRVAEFTKLLENCQRLINISFINELAVVSKKMDINLWEAIEAASTKPYGFTPYYPGPGIGGHCIPVDPLYLQWKAKQYGIDLKFIDLAHQVNESMPDYVAQKVSQHLAALKPLNESKVFVLGVTYKKDVNDLRESSAIPIIEKLLAAGIKVSFHDPFINRIEVSGHSLDGIALTKRNIQQHDCLLILTDHSSISYGSLASFSHLIFDTRNAMKMIEDRKNIILI</sequence>
<keyword evidence="1" id="KW-0560">Oxidoreductase</keyword>
<evidence type="ECO:0000259" key="4">
    <source>
        <dbReference type="SMART" id="SM00984"/>
    </source>
</evidence>
<organism evidence="5 6">
    <name type="scientific">Paenibacillus puldeungensis</name>
    <dbReference type="NCBI Taxonomy" id="696536"/>
    <lineage>
        <taxon>Bacteria</taxon>
        <taxon>Bacillati</taxon>
        <taxon>Bacillota</taxon>
        <taxon>Bacilli</taxon>
        <taxon>Bacillales</taxon>
        <taxon>Paenibacillaceae</taxon>
        <taxon>Paenibacillus</taxon>
    </lineage>
</organism>
<dbReference type="Pfam" id="PF03720">
    <property type="entry name" value="UDPG_MGDP_dh_C"/>
    <property type="match status" value="1"/>
</dbReference>
<dbReference type="NCBIfam" id="TIGR03026">
    <property type="entry name" value="NDP-sugDHase"/>
    <property type="match status" value="1"/>
</dbReference>
<keyword evidence="2" id="KW-0520">NAD</keyword>
<dbReference type="Proteomes" id="UP001597262">
    <property type="component" value="Unassembled WGS sequence"/>
</dbReference>
<evidence type="ECO:0000313" key="5">
    <source>
        <dbReference type="EMBL" id="MFD1178278.1"/>
    </source>
</evidence>
<dbReference type="PANTHER" id="PTHR43491:SF1">
    <property type="entry name" value="UDP-N-ACETYL-D-MANNOSAMINE DEHYDROGENASE"/>
    <property type="match status" value="1"/>
</dbReference>
<dbReference type="InterPro" id="IPR001732">
    <property type="entry name" value="UDP-Glc/GDP-Man_DH_N"/>
</dbReference>
<dbReference type="InterPro" id="IPR036220">
    <property type="entry name" value="UDP-Glc/GDP-Man_DH_C_sf"/>
</dbReference>
<evidence type="ECO:0000256" key="2">
    <source>
        <dbReference type="ARBA" id="ARBA00023027"/>
    </source>
</evidence>
<dbReference type="InterPro" id="IPR014026">
    <property type="entry name" value="UDP-Glc/GDP-Man_DH_dimer"/>
</dbReference>
<comment type="similarity">
    <text evidence="3">Belongs to the UDP-glucose/GDP-mannose dehydrogenase family.</text>
</comment>
<dbReference type="EMBL" id="JBHTLM010000015">
    <property type="protein sequence ID" value="MFD1178278.1"/>
    <property type="molecule type" value="Genomic_DNA"/>
</dbReference>
<feature type="domain" description="UDP-glucose/GDP-mannose dehydrogenase C-terminal" evidence="4">
    <location>
        <begin position="320"/>
        <end position="415"/>
    </location>
</feature>
<reference evidence="6" key="1">
    <citation type="journal article" date="2019" name="Int. J. Syst. Evol. Microbiol.">
        <title>The Global Catalogue of Microorganisms (GCM) 10K type strain sequencing project: providing services to taxonomists for standard genome sequencing and annotation.</title>
        <authorList>
            <consortium name="The Broad Institute Genomics Platform"/>
            <consortium name="The Broad Institute Genome Sequencing Center for Infectious Disease"/>
            <person name="Wu L."/>
            <person name="Ma J."/>
        </authorList>
    </citation>
    <scope>NUCLEOTIDE SEQUENCE [LARGE SCALE GENOMIC DNA]</scope>
    <source>
        <strain evidence="6">CCUG 59189</strain>
    </source>
</reference>
<dbReference type="PIRSF" id="PIRSF000124">
    <property type="entry name" value="UDPglc_GDPman_dh"/>
    <property type="match status" value="1"/>
</dbReference>
<proteinExistence type="inferred from homology"/>
<name>A0ABW3S1A5_9BACL</name>
<dbReference type="Gene3D" id="3.40.50.720">
    <property type="entry name" value="NAD(P)-binding Rossmann-like Domain"/>
    <property type="match status" value="2"/>
</dbReference>
<comment type="caution">
    <text evidence="5">The sequence shown here is derived from an EMBL/GenBank/DDBJ whole genome shotgun (WGS) entry which is preliminary data.</text>
</comment>
<dbReference type="InterPro" id="IPR036291">
    <property type="entry name" value="NAD(P)-bd_dom_sf"/>
</dbReference>
<dbReference type="InterPro" id="IPR014027">
    <property type="entry name" value="UDP-Glc/GDP-Man_DH_C"/>
</dbReference>
<dbReference type="Pfam" id="PF03721">
    <property type="entry name" value="UDPG_MGDP_dh_N"/>
    <property type="match status" value="1"/>
</dbReference>
<accession>A0ABW3S1A5</accession>